<proteinExistence type="predicted"/>
<dbReference type="EMBL" id="JBJQND010000006">
    <property type="protein sequence ID" value="KAL3875047.1"/>
    <property type="molecule type" value="Genomic_DNA"/>
</dbReference>
<feature type="transmembrane region" description="Helical" evidence="1">
    <location>
        <begin position="107"/>
        <end position="128"/>
    </location>
</feature>
<protein>
    <submittedName>
        <fullName evidence="2">Uncharacterized protein</fullName>
    </submittedName>
</protein>
<evidence type="ECO:0000256" key="1">
    <source>
        <dbReference type="SAM" id="Phobius"/>
    </source>
</evidence>
<accession>A0ABD3WQN0</accession>
<feature type="transmembrane region" description="Helical" evidence="1">
    <location>
        <begin position="148"/>
        <end position="171"/>
    </location>
</feature>
<dbReference type="Proteomes" id="UP001634394">
    <property type="component" value="Unassembled WGS sequence"/>
</dbReference>
<keyword evidence="1" id="KW-1133">Transmembrane helix</keyword>
<keyword evidence="1" id="KW-0472">Membrane</keyword>
<keyword evidence="3" id="KW-1185">Reference proteome</keyword>
<feature type="transmembrane region" description="Helical" evidence="1">
    <location>
        <begin position="76"/>
        <end position="95"/>
    </location>
</feature>
<organism evidence="2 3">
    <name type="scientific">Sinanodonta woodiana</name>
    <name type="common">Chinese pond mussel</name>
    <name type="synonym">Anodonta woodiana</name>
    <dbReference type="NCBI Taxonomy" id="1069815"/>
    <lineage>
        <taxon>Eukaryota</taxon>
        <taxon>Metazoa</taxon>
        <taxon>Spiralia</taxon>
        <taxon>Lophotrochozoa</taxon>
        <taxon>Mollusca</taxon>
        <taxon>Bivalvia</taxon>
        <taxon>Autobranchia</taxon>
        <taxon>Heteroconchia</taxon>
        <taxon>Palaeoheterodonta</taxon>
        <taxon>Unionida</taxon>
        <taxon>Unionoidea</taxon>
        <taxon>Unionidae</taxon>
        <taxon>Unioninae</taxon>
        <taxon>Sinanodonta</taxon>
    </lineage>
</organism>
<evidence type="ECO:0000313" key="2">
    <source>
        <dbReference type="EMBL" id="KAL3875047.1"/>
    </source>
</evidence>
<comment type="caution">
    <text evidence="2">The sequence shown here is derived from an EMBL/GenBank/DDBJ whole genome shotgun (WGS) entry which is preliminary data.</text>
</comment>
<sequence>MAVNYLVDREHDLWDVKDLTQCLLTPLIRKCCFNANQIHILNFRILITFVVISAEILLASNFIKGTIWAWGPQLEFVFGVLGGSVGILLGTVDLLSCCESLAQTALVITKLLYKIADGAFAAFLIWTLKPQKLGDLLAERTGENIGVFVLMVIEAGNVLLDLIYLIIYLCLARSCRE</sequence>
<evidence type="ECO:0000313" key="3">
    <source>
        <dbReference type="Proteomes" id="UP001634394"/>
    </source>
</evidence>
<gene>
    <name evidence="2" type="ORF">ACJMK2_037986</name>
</gene>
<feature type="transmembrane region" description="Helical" evidence="1">
    <location>
        <begin position="45"/>
        <end position="70"/>
    </location>
</feature>
<name>A0ABD3WQN0_SINWO</name>
<keyword evidence="1" id="KW-0812">Transmembrane</keyword>
<dbReference type="AlphaFoldDB" id="A0ABD3WQN0"/>
<reference evidence="2 3" key="1">
    <citation type="submission" date="2024-11" db="EMBL/GenBank/DDBJ databases">
        <title>Chromosome-level genome assembly of the freshwater bivalve Anodonta woodiana.</title>
        <authorList>
            <person name="Chen X."/>
        </authorList>
    </citation>
    <scope>NUCLEOTIDE SEQUENCE [LARGE SCALE GENOMIC DNA]</scope>
    <source>
        <strain evidence="2">MN2024</strain>
        <tissue evidence="2">Gills</tissue>
    </source>
</reference>